<proteinExistence type="predicted"/>
<dbReference type="EMBL" id="NSKD01000005">
    <property type="protein sequence ID" value="PAU79821.1"/>
    <property type="molecule type" value="Genomic_DNA"/>
</dbReference>
<gene>
    <name evidence="2" type="ORF">CK501_11505</name>
</gene>
<accession>A0A2A2F2I0</accession>
<keyword evidence="1" id="KW-0472">Membrane</keyword>
<evidence type="ECO:0000313" key="2">
    <source>
        <dbReference type="EMBL" id="PAU79821.1"/>
    </source>
</evidence>
<dbReference type="RefSeq" id="WP_095617891.1">
    <property type="nucleotide sequence ID" value="NZ_NSKD01000005.1"/>
</dbReference>
<sequence length="340" mass="35984">MPEVRFARSTRRPSDIVGDDPQTIEQFCTANGLGRNAFLAEGRAYSLDVGDPGTRTIVRRINTLPPEQRRSAAHATASMGDGVHEAAAFFEVNFSREGIDAINASVGAAAGAGEARLNGFQKAVANYQKQLMELQDSYRRHSGPGRGAYLAKIRQQARVAYQELQTQYRTELNRFAPETIRARNKGNALSNASRGIRLAERSASPAMADPRLNVADTVQADRMGKLARGFNYLGKAAVAVDGALRIGKVKATYDEGGNWLKEGSRQMVGFGFGGAAAMVAGKATVLGGSALAGSLGLMAAGPVGLVALGVIVGAGVLAGIGVGYYFDQIGKDFADLLWSW</sequence>
<dbReference type="OrthoDB" id="5703212at2"/>
<keyword evidence="3" id="KW-1185">Reference proteome</keyword>
<feature type="transmembrane region" description="Helical" evidence="1">
    <location>
        <begin position="303"/>
        <end position="326"/>
    </location>
</feature>
<organism evidence="2 3">
    <name type="scientific">Halovibrio salipaludis</name>
    <dbReference type="NCBI Taxonomy" id="2032626"/>
    <lineage>
        <taxon>Bacteria</taxon>
        <taxon>Pseudomonadati</taxon>
        <taxon>Pseudomonadota</taxon>
        <taxon>Gammaproteobacteria</taxon>
        <taxon>Oceanospirillales</taxon>
        <taxon>Halomonadaceae</taxon>
        <taxon>Halovibrio</taxon>
    </lineage>
</organism>
<evidence type="ECO:0000313" key="3">
    <source>
        <dbReference type="Proteomes" id="UP000218896"/>
    </source>
</evidence>
<keyword evidence="1" id="KW-1133">Transmembrane helix</keyword>
<dbReference type="AlphaFoldDB" id="A0A2A2F2I0"/>
<keyword evidence="1" id="KW-0812">Transmembrane</keyword>
<comment type="caution">
    <text evidence="2">The sequence shown here is derived from an EMBL/GenBank/DDBJ whole genome shotgun (WGS) entry which is preliminary data.</text>
</comment>
<evidence type="ECO:0000256" key="1">
    <source>
        <dbReference type="SAM" id="Phobius"/>
    </source>
</evidence>
<reference evidence="2 3" key="1">
    <citation type="submission" date="2017-08" db="EMBL/GenBank/DDBJ databases">
        <title>Halovibrio sewagensis sp. nov., isolated from wastewater of high salinity.</title>
        <authorList>
            <person name="Dong X."/>
            <person name="Zhang G."/>
        </authorList>
    </citation>
    <scope>NUCLEOTIDE SEQUENCE [LARGE SCALE GENOMIC DNA]</scope>
    <source>
        <strain evidence="2 3">YL5-2</strain>
    </source>
</reference>
<name>A0A2A2F2I0_9GAMM</name>
<feature type="transmembrane region" description="Helical" evidence="1">
    <location>
        <begin position="268"/>
        <end position="291"/>
    </location>
</feature>
<protein>
    <submittedName>
        <fullName evidence="2">Uncharacterized protein</fullName>
    </submittedName>
</protein>
<dbReference type="Proteomes" id="UP000218896">
    <property type="component" value="Unassembled WGS sequence"/>
</dbReference>